<name>Q6BS77_DEBHA</name>
<evidence type="ECO:0000256" key="6">
    <source>
        <dbReference type="ARBA" id="ARBA00023242"/>
    </source>
</evidence>
<evidence type="ECO:0000256" key="5">
    <source>
        <dbReference type="ARBA" id="ARBA00023163"/>
    </source>
</evidence>
<keyword evidence="3 7" id="KW-0805">Transcription regulation</keyword>
<dbReference type="KEGG" id="dha:DEHA2D11000g"/>
<dbReference type="GeneID" id="2901077"/>
<dbReference type="OrthoDB" id="5310959at2759"/>
<dbReference type="InterPro" id="IPR019680">
    <property type="entry name" value="Mediator_Med1"/>
</dbReference>
<evidence type="ECO:0000313" key="9">
    <source>
        <dbReference type="EMBL" id="CAG87104.2"/>
    </source>
</evidence>
<feature type="domain" description="Mediator complex subunit Med1" evidence="8">
    <location>
        <begin position="9"/>
        <end position="436"/>
    </location>
</feature>
<dbReference type="EMBL" id="CR382136">
    <property type="protein sequence ID" value="CAG87104.2"/>
    <property type="molecule type" value="Genomic_DNA"/>
</dbReference>
<evidence type="ECO:0000256" key="4">
    <source>
        <dbReference type="ARBA" id="ARBA00023159"/>
    </source>
</evidence>
<evidence type="ECO:0000313" key="10">
    <source>
        <dbReference type="Proteomes" id="UP000000599"/>
    </source>
</evidence>
<evidence type="ECO:0000256" key="1">
    <source>
        <dbReference type="ARBA" id="ARBA00004123"/>
    </source>
</evidence>
<protein>
    <recommendedName>
        <fullName evidence="7">Mediator of RNA polymerase II transcription subunit 1</fullName>
    </recommendedName>
    <alternativeName>
        <fullName evidence="7">Mediator complex subunit 1</fullName>
    </alternativeName>
</protein>
<dbReference type="InParanoid" id="Q6BS77"/>
<comment type="subcellular location">
    <subcellularLocation>
        <location evidence="1 7">Nucleus</location>
    </subcellularLocation>
</comment>
<dbReference type="eggNOG" id="ENOG502RYK5">
    <property type="taxonomic scope" value="Eukaryota"/>
</dbReference>
<dbReference type="Pfam" id="PF10744">
    <property type="entry name" value="Med1"/>
    <property type="match status" value="1"/>
</dbReference>
<dbReference type="VEuPathDB" id="FungiDB:DEHA2D11000g"/>
<accession>Q6BS77</accession>
<comment type="function">
    <text evidence="7">Component of the Mediator complex, a coactivator involved in the regulated transcription of nearly all RNA polymerase II-dependent genes. Mediator functions as a bridge to convey information from gene-specific regulatory proteins to the basal RNA polymerase II transcription machinery. Mediator is recruited to promoters by direct interactions with regulatory proteins and serves as a scaffold for the assembly of a functional preinitiation complex with RNA polymerase II and the general transcription factors.</text>
</comment>
<dbReference type="STRING" id="284592.Q6BS77"/>
<dbReference type="Proteomes" id="UP000000599">
    <property type="component" value="Chromosome D"/>
</dbReference>
<dbReference type="GO" id="GO:0003712">
    <property type="term" value="F:transcription coregulator activity"/>
    <property type="evidence" value="ECO:0007669"/>
    <property type="project" value="InterPro"/>
</dbReference>
<evidence type="ECO:0000256" key="3">
    <source>
        <dbReference type="ARBA" id="ARBA00023015"/>
    </source>
</evidence>
<proteinExistence type="inferred from homology"/>
<evidence type="ECO:0000259" key="8">
    <source>
        <dbReference type="Pfam" id="PF10744"/>
    </source>
</evidence>
<keyword evidence="5 7" id="KW-0804">Transcription</keyword>
<dbReference type="AlphaFoldDB" id="Q6BS77"/>
<sequence length="620" mass="69965">MSSFNDSLDDCLVTLYDYSSNFYINVELIQKLAQHLKLDTFVDKDAYSHIFEPTKSSERVKFQRLSIAGSFILIDIDFTEINKIIKVSLSLANHIDETNGNIPNFDLKSHVTIGEKDEQGNMLVEIDSTENKLTFLTKGNQEAEPSADDILLSSLQAEKLGKFPFNLKFLATLDRLSSTDEDLFLYLDKTAVILQTAYLLETKHNEDWLYTEGLYTSVGKISTNDPKSSQLGVFIDFWNDFRYINHEYTTSDSSTLLMGNSYKGFLNIKASNSTQKDYLLQNKESIWKLVGRDEVIESYKLAFNDGPQPKAPSTATSSIKSSNKNNSNWILSLDLNYPVFVHLQVLEFLGITDYEKSNEKIIDSDLFDKLNDSNEYNYNSGINKDSPSKLHITQQISQEYIPLTSVSLNSLTNLIQLIPLFRNYIVLANLLRTLIKETASNPFIFVGINGVSTRAGEMSTETKNRLKASLKLPDDVTDEELMGLSAVSDNSAFSTAQINKPNTVDLTSFMNDGLSEVEKPPASIEDSYISFSLDDIDYCSSTYDLLISIDGLLVNSKDELVDFEVKFKISNGVMSKIKPDDQEDVNMDDDNESIDKNEKFIKGLNVTEDIIKVLKYVYLD</sequence>
<dbReference type="GO" id="GO:0045944">
    <property type="term" value="P:positive regulation of transcription by RNA polymerase II"/>
    <property type="evidence" value="ECO:0007669"/>
    <property type="project" value="UniProtKB-ARBA"/>
</dbReference>
<dbReference type="PANTHER" id="PTHR35041:SF4">
    <property type="entry name" value="MEDIATOR OF RNA POLYMERASE II TRANSCRIPTION SUBUNIT 1"/>
    <property type="match status" value="1"/>
</dbReference>
<reference evidence="9 10" key="1">
    <citation type="journal article" date="2004" name="Nature">
        <title>Genome evolution in yeasts.</title>
        <authorList>
            <consortium name="Genolevures"/>
            <person name="Dujon B."/>
            <person name="Sherman D."/>
            <person name="Fischer G."/>
            <person name="Durrens P."/>
            <person name="Casaregola S."/>
            <person name="Lafontaine I."/>
            <person name="de Montigny J."/>
            <person name="Marck C."/>
            <person name="Neuveglise C."/>
            <person name="Talla E."/>
            <person name="Goffard N."/>
            <person name="Frangeul L."/>
            <person name="Aigle M."/>
            <person name="Anthouard V."/>
            <person name="Babour A."/>
            <person name="Barbe V."/>
            <person name="Barnay S."/>
            <person name="Blanchin S."/>
            <person name="Beckerich J.M."/>
            <person name="Beyne E."/>
            <person name="Bleykasten C."/>
            <person name="Boisrame A."/>
            <person name="Boyer J."/>
            <person name="Cattolico L."/>
            <person name="Confanioleri F."/>
            <person name="de Daruvar A."/>
            <person name="Despons L."/>
            <person name="Fabre E."/>
            <person name="Fairhead C."/>
            <person name="Ferry-Dumazet H."/>
            <person name="Groppi A."/>
            <person name="Hantraye F."/>
            <person name="Hennequin C."/>
            <person name="Jauniaux N."/>
            <person name="Joyet P."/>
            <person name="Kachouri R."/>
            <person name="Kerrest A."/>
            <person name="Koszul R."/>
            <person name="Lemaire M."/>
            <person name="Lesur I."/>
            <person name="Ma L."/>
            <person name="Muller H."/>
            <person name="Nicaud J.M."/>
            <person name="Nikolski M."/>
            <person name="Oztas S."/>
            <person name="Ozier-Kalogeropoulos O."/>
            <person name="Pellenz S."/>
            <person name="Potier S."/>
            <person name="Richard G.F."/>
            <person name="Straub M.L."/>
            <person name="Suleau A."/>
            <person name="Swennene D."/>
            <person name="Tekaia F."/>
            <person name="Wesolowski-Louvel M."/>
            <person name="Westhof E."/>
            <person name="Wirth B."/>
            <person name="Zeniou-Meyer M."/>
            <person name="Zivanovic I."/>
            <person name="Bolotin-Fukuhara M."/>
            <person name="Thierry A."/>
            <person name="Bouchier C."/>
            <person name="Caudron B."/>
            <person name="Scarpelli C."/>
            <person name="Gaillardin C."/>
            <person name="Weissenbach J."/>
            <person name="Wincker P."/>
            <person name="Souciet J.L."/>
        </authorList>
    </citation>
    <scope>NUCLEOTIDE SEQUENCE [LARGE SCALE GENOMIC DNA]</scope>
    <source>
        <strain evidence="10">ATCC 36239 / CBS 767 / BCRC 21394 / JCM 1990 / NBRC 0083 / IGC 2968</strain>
    </source>
</reference>
<keyword evidence="10" id="KW-1185">Reference proteome</keyword>
<dbReference type="PANTHER" id="PTHR35041">
    <property type="entry name" value="MEDIATOR OF RNA POLYMERASE II TRANSCRIPTION SUBUNIT 1"/>
    <property type="match status" value="1"/>
</dbReference>
<dbReference type="GO" id="GO:0016592">
    <property type="term" value="C:mediator complex"/>
    <property type="evidence" value="ECO:0007669"/>
    <property type="project" value="InterPro"/>
</dbReference>
<organism evidence="9 10">
    <name type="scientific">Debaryomyces hansenii (strain ATCC 36239 / CBS 767 / BCRC 21394 / JCM 1990 / NBRC 0083 / IGC 2968)</name>
    <name type="common">Yeast</name>
    <name type="synonym">Torulaspora hansenii</name>
    <dbReference type="NCBI Taxonomy" id="284592"/>
    <lineage>
        <taxon>Eukaryota</taxon>
        <taxon>Fungi</taxon>
        <taxon>Dikarya</taxon>
        <taxon>Ascomycota</taxon>
        <taxon>Saccharomycotina</taxon>
        <taxon>Pichiomycetes</taxon>
        <taxon>Debaryomycetaceae</taxon>
        <taxon>Debaryomyces</taxon>
    </lineage>
</organism>
<gene>
    <name evidence="9" type="ordered locus">DEHA2D11000g</name>
</gene>
<dbReference type="HOGENOM" id="CLU_479935_0_0_1"/>
<dbReference type="OMA" id="WQDNRYI"/>
<evidence type="ECO:0000256" key="2">
    <source>
        <dbReference type="ARBA" id="ARBA00006210"/>
    </source>
</evidence>
<dbReference type="RefSeq" id="XP_458943.2">
    <property type="nucleotide sequence ID" value="XM_458943.1"/>
</dbReference>
<keyword evidence="6 7" id="KW-0539">Nucleus</keyword>
<evidence type="ECO:0000256" key="7">
    <source>
        <dbReference type="RuleBase" id="RU364059"/>
    </source>
</evidence>
<keyword evidence="4 7" id="KW-0010">Activator</keyword>
<comment type="similarity">
    <text evidence="2 7">Belongs to the Mediator complex subunit 1 family.</text>
</comment>